<comment type="caution">
    <text evidence="2">The sequence shown here is derived from an EMBL/GenBank/DDBJ whole genome shotgun (WGS) entry which is preliminary data.</text>
</comment>
<sequence>MTKAAGDASLNQAMAERDGQIAAPQKSISWRITSPLSIVGHPIQRVRLAELVMPVIKRRGGLKNTFIKAIHS</sequence>
<gene>
    <name evidence="2" type="ORF">ACFOFO_20615</name>
</gene>
<dbReference type="RefSeq" id="WP_390326920.1">
    <property type="nucleotide sequence ID" value="NZ_JBHRTP010000072.1"/>
</dbReference>
<evidence type="ECO:0000256" key="1">
    <source>
        <dbReference type="SAM" id="MobiDB-lite"/>
    </source>
</evidence>
<proteinExistence type="predicted"/>
<protein>
    <submittedName>
        <fullName evidence="2">Uncharacterized protein</fullName>
    </submittedName>
</protein>
<name>A0ABV7F8D2_9BURK</name>
<evidence type="ECO:0000313" key="3">
    <source>
        <dbReference type="Proteomes" id="UP001595530"/>
    </source>
</evidence>
<dbReference type="Proteomes" id="UP001595530">
    <property type="component" value="Unassembled WGS sequence"/>
</dbReference>
<keyword evidence="3" id="KW-1185">Reference proteome</keyword>
<evidence type="ECO:0000313" key="2">
    <source>
        <dbReference type="EMBL" id="MFC3110336.1"/>
    </source>
</evidence>
<reference evidence="3" key="1">
    <citation type="journal article" date="2019" name="Int. J. Syst. Evol. Microbiol.">
        <title>The Global Catalogue of Microorganisms (GCM) 10K type strain sequencing project: providing services to taxonomists for standard genome sequencing and annotation.</title>
        <authorList>
            <consortium name="The Broad Institute Genomics Platform"/>
            <consortium name="The Broad Institute Genome Sequencing Center for Infectious Disease"/>
            <person name="Wu L."/>
            <person name="Ma J."/>
        </authorList>
    </citation>
    <scope>NUCLEOTIDE SEQUENCE [LARGE SCALE GENOMIC DNA]</scope>
    <source>
        <strain evidence="3">KCTC 42986</strain>
    </source>
</reference>
<organism evidence="2 3">
    <name type="scientific">Undibacterium arcticum</name>
    <dbReference type="NCBI Taxonomy" id="1762892"/>
    <lineage>
        <taxon>Bacteria</taxon>
        <taxon>Pseudomonadati</taxon>
        <taxon>Pseudomonadota</taxon>
        <taxon>Betaproteobacteria</taxon>
        <taxon>Burkholderiales</taxon>
        <taxon>Oxalobacteraceae</taxon>
        <taxon>Undibacterium</taxon>
    </lineage>
</organism>
<dbReference type="EMBL" id="JBHRTP010000072">
    <property type="protein sequence ID" value="MFC3110336.1"/>
    <property type="molecule type" value="Genomic_DNA"/>
</dbReference>
<accession>A0ABV7F8D2</accession>
<feature type="region of interest" description="Disordered" evidence="1">
    <location>
        <begin position="1"/>
        <end position="23"/>
    </location>
</feature>